<evidence type="ECO:0000256" key="2">
    <source>
        <dbReference type="SAM" id="Coils"/>
    </source>
</evidence>
<dbReference type="InterPro" id="IPR032743">
    <property type="entry name" value="FAM47"/>
</dbReference>
<dbReference type="EMBL" id="CAJNOC010000317">
    <property type="protein sequence ID" value="CAF0743917.1"/>
    <property type="molecule type" value="Genomic_DNA"/>
</dbReference>
<gene>
    <name evidence="3" type="ORF">OXX778_LOCUS3542</name>
</gene>
<dbReference type="PANTHER" id="PTHR46449:SF5">
    <property type="entry name" value="FAMILY WITH SEQUENCE SIMILARITY 47 MEMBER E"/>
    <property type="match status" value="1"/>
</dbReference>
<keyword evidence="4" id="KW-1185">Reference proteome</keyword>
<proteinExistence type="inferred from homology"/>
<dbReference type="GO" id="GO:0000785">
    <property type="term" value="C:chromatin"/>
    <property type="evidence" value="ECO:0007669"/>
    <property type="project" value="TreeGrafter"/>
</dbReference>
<comment type="similarity">
    <text evidence="1">Belongs to the FAM47 family.</text>
</comment>
<protein>
    <submittedName>
        <fullName evidence="3">Uncharacterized protein</fullName>
    </submittedName>
</protein>
<comment type="caution">
    <text evidence="3">The sequence shown here is derived from an EMBL/GenBank/DDBJ whole genome shotgun (WGS) entry which is preliminary data.</text>
</comment>
<evidence type="ECO:0000313" key="4">
    <source>
        <dbReference type="Proteomes" id="UP000663879"/>
    </source>
</evidence>
<keyword evidence="2" id="KW-0175">Coiled coil</keyword>
<feature type="coiled-coil region" evidence="2">
    <location>
        <begin position="200"/>
        <end position="234"/>
    </location>
</feature>
<dbReference type="PANTHER" id="PTHR46449">
    <property type="entry name" value="ZGC:158260"/>
    <property type="match status" value="1"/>
</dbReference>
<organism evidence="3 4">
    <name type="scientific">Brachionus calyciflorus</name>
    <dbReference type="NCBI Taxonomy" id="104777"/>
    <lineage>
        <taxon>Eukaryota</taxon>
        <taxon>Metazoa</taxon>
        <taxon>Spiralia</taxon>
        <taxon>Gnathifera</taxon>
        <taxon>Rotifera</taxon>
        <taxon>Eurotatoria</taxon>
        <taxon>Monogononta</taxon>
        <taxon>Pseudotrocha</taxon>
        <taxon>Ploima</taxon>
        <taxon>Brachionidae</taxon>
        <taxon>Brachionus</taxon>
    </lineage>
</organism>
<dbReference type="Pfam" id="PF14642">
    <property type="entry name" value="FAM47"/>
    <property type="match status" value="1"/>
</dbReference>
<reference evidence="3" key="1">
    <citation type="submission" date="2021-02" db="EMBL/GenBank/DDBJ databases">
        <authorList>
            <person name="Nowell W R."/>
        </authorList>
    </citation>
    <scope>NUCLEOTIDE SEQUENCE</scope>
    <source>
        <strain evidence="3">Ploen Becks lab</strain>
    </source>
</reference>
<dbReference type="AlphaFoldDB" id="A0A813P236"/>
<sequence>MNGNDIKYVMLPRIEDKAKIVKPQPWYKERLREKYLNSKNISNKDKLIDPKQWTFIKDGLDDFRDGLPPPHDDLIIKANKGPGPSIKHEKWKYKENVLPVSNRLNTYQRYYSKKIPMAETKRHNIEQILENLNKHPLALFPHLEDGLPPELFEEILDILDPDITRPSRNQNESTLSNENKSEIIDRVESKVLDEDSQLYRKNIREEIKKLEDSLKNENQEKKQVEADRQEIRNSYKWLLKKEEAKSKAKGPEPEQVKAQAIDEHIKNVTEEFCDWVKSLGGEHNIDQITLTTLFASGYDTKPPLSVPINIVELTNIPAELRPNAYVPNEANIEDELARKIYRETETKKKPGIRFGAWYLDKEHWQKMPAGEKLIDPKVKNDAEKIEAKKRFEEINSRLAPLHGAQAFKKFIRNKKKPSRAPKLVQELEEWENEQITKSQLSSSIQIGESKSLNNLNLE</sequence>
<dbReference type="Proteomes" id="UP000663879">
    <property type="component" value="Unassembled WGS sequence"/>
</dbReference>
<evidence type="ECO:0000256" key="1">
    <source>
        <dbReference type="ARBA" id="ARBA00005277"/>
    </source>
</evidence>
<dbReference type="OrthoDB" id="6755972at2759"/>
<name>A0A813P236_9BILA</name>
<accession>A0A813P236</accession>
<dbReference type="GO" id="GO:0045815">
    <property type="term" value="P:transcription initiation-coupled chromatin remodeling"/>
    <property type="evidence" value="ECO:0007669"/>
    <property type="project" value="TreeGrafter"/>
</dbReference>
<evidence type="ECO:0000313" key="3">
    <source>
        <dbReference type="EMBL" id="CAF0743917.1"/>
    </source>
</evidence>